<reference evidence="1 2" key="1">
    <citation type="journal article" date="2018" name="Nat. Genet.">
        <title>The Rosa genome provides new insights in the design of modern roses.</title>
        <authorList>
            <person name="Bendahmane M."/>
        </authorList>
    </citation>
    <scope>NUCLEOTIDE SEQUENCE [LARGE SCALE GENOMIC DNA]</scope>
    <source>
        <strain evidence="2">cv. Old Blush</strain>
    </source>
</reference>
<accession>A0A2P6RW54</accession>
<gene>
    <name evidence="1" type="ORF">RchiOBHm_Chr2g0135681</name>
</gene>
<proteinExistence type="predicted"/>
<dbReference type="Gramene" id="PRQ50654">
    <property type="protein sequence ID" value="PRQ50654"/>
    <property type="gene ID" value="RchiOBHm_Chr2g0135681"/>
</dbReference>
<organism evidence="1 2">
    <name type="scientific">Rosa chinensis</name>
    <name type="common">China rose</name>
    <dbReference type="NCBI Taxonomy" id="74649"/>
    <lineage>
        <taxon>Eukaryota</taxon>
        <taxon>Viridiplantae</taxon>
        <taxon>Streptophyta</taxon>
        <taxon>Embryophyta</taxon>
        <taxon>Tracheophyta</taxon>
        <taxon>Spermatophyta</taxon>
        <taxon>Magnoliopsida</taxon>
        <taxon>eudicotyledons</taxon>
        <taxon>Gunneridae</taxon>
        <taxon>Pentapetalae</taxon>
        <taxon>rosids</taxon>
        <taxon>fabids</taxon>
        <taxon>Rosales</taxon>
        <taxon>Rosaceae</taxon>
        <taxon>Rosoideae</taxon>
        <taxon>Rosoideae incertae sedis</taxon>
        <taxon>Rosa</taxon>
    </lineage>
</organism>
<dbReference type="EMBL" id="PDCK01000040">
    <property type="protein sequence ID" value="PRQ50654.1"/>
    <property type="molecule type" value="Genomic_DNA"/>
</dbReference>
<evidence type="ECO:0000313" key="2">
    <source>
        <dbReference type="Proteomes" id="UP000238479"/>
    </source>
</evidence>
<evidence type="ECO:0000313" key="1">
    <source>
        <dbReference type="EMBL" id="PRQ50654.1"/>
    </source>
</evidence>
<protein>
    <submittedName>
        <fullName evidence="1">Uncharacterized protein</fullName>
    </submittedName>
</protein>
<keyword evidence="2" id="KW-1185">Reference proteome</keyword>
<sequence>MILFGVIGRQRKIVCVVLACIWRSRPCYLFFFNSYLFGSVIYEAQLKLILSISYGLVYV</sequence>
<dbReference type="Proteomes" id="UP000238479">
    <property type="component" value="Chromosome 2"/>
</dbReference>
<name>A0A2P6RW54_ROSCH</name>
<dbReference type="AlphaFoldDB" id="A0A2P6RW54"/>
<comment type="caution">
    <text evidence="1">The sequence shown here is derived from an EMBL/GenBank/DDBJ whole genome shotgun (WGS) entry which is preliminary data.</text>
</comment>